<evidence type="ECO:0000259" key="1">
    <source>
        <dbReference type="Pfam" id="PF01869"/>
    </source>
</evidence>
<dbReference type="Gene3D" id="3.30.420.40">
    <property type="match status" value="2"/>
</dbReference>
<dbReference type="PANTHER" id="PTHR43190">
    <property type="entry name" value="N-ACETYL-D-GLUCOSAMINE KINASE"/>
    <property type="match status" value="1"/>
</dbReference>
<evidence type="ECO:0000313" key="2">
    <source>
        <dbReference type="EMBL" id="RUS99370.1"/>
    </source>
</evidence>
<comment type="caution">
    <text evidence="2">The sequence shown here is derived from an EMBL/GenBank/DDBJ whole genome shotgun (WGS) entry which is preliminary data.</text>
</comment>
<sequence>MYYVLGIDGGGTKTICLVMNEQRQILGRGEAGASNYQSIGANAALISIESAIKAAIEQTGKIQVQAICLGLAGAGRSKDIEVIQGIIRDLQQSPNLPIEWILPNNIIICHDALTALVGGIGNDVGVVVAAGTGTIVFGRNQQGQTKRVGGWGYILGDEGGAYNIAVAGMKAAMRAYDGRELSTCLVEDFKNQLGLESIEDLIEVVYRRGWGVREIASLAPVVDNAAVNGDEVAREIIDEGVRELVKATRVVVTELVGDDFEIVTVGSVWKAKSNIRKKFMESICAEFGNVRVILPRYEPAYGACLLALKQLHFS</sequence>
<dbReference type="GO" id="GO:0016301">
    <property type="term" value="F:kinase activity"/>
    <property type="evidence" value="ECO:0007669"/>
    <property type="project" value="UniProtKB-KW"/>
</dbReference>
<keyword evidence="2" id="KW-0808">Transferase</keyword>
<dbReference type="RefSeq" id="WP_127085913.1">
    <property type="nucleotide sequence ID" value="NZ_RSCL01000026.1"/>
</dbReference>
<dbReference type="Proteomes" id="UP000271624">
    <property type="component" value="Unassembled WGS sequence"/>
</dbReference>
<dbReference type="EMBL" id="RSCL01000026">
    <property type="protein sequence ID" value="RUS99370.1"/>
    <property type="molecule type" value="Genomic_DNA"/>
</dbReference>
<dbReference type="SUPFAM" id="SSF53067">
    <property type="entry name" value="Actin-like ATPase domain"/>
    <property type="match status" value="2"/>
</dbReference>
<gene>
    <name evidence="2" type="primary">murK</name>
    <name evidence="2" type="ORF">DSM106972_078120</name>
</gene>
<dbReference type="InterPro" id="IPR052519">
    <property type="entry name" value="Euk-type_GlcNAc_Kinase"/>
</dbReference>
<keyword evidence="3" id="KW-1185">Reference proteome</keyword>
<proteinExistence type="predicted"/>
<evidence type="ECO:0000313" key="3">
    <source>
        <dbReference type="Proteomes" id="UP000271624"/>
    </source>
</evidence>
<protein>
    <submittedName>
        <fullName evidence="2">N-acetylmuramic acid/N-acetylglucosamine kinase</fullName>
    </submittedName>
</protein>
<organism evidence="2 3">
    <name type="scientific">Dulcicalothrix desertica PCC 7102</name>
    <dbReference type="NCBI Taxonomy" id="232991"/>
    <lineage>
        <taxon>Bacteria</taxon>
        <taxon>Bacillati</taxon>
        <taxon>Cyanobacteriota</taxon>
        <taxon>Cyanophyceae</taxon>
        <taxon>Nostocales</taxon>
        <taxon>Calotrichaceae</taxon>
        <taxon>Dulcicalothrix</taxon>
    </lineage>
</organism>
<name>A0A433UZY4_9CYAN</name>
<dbReference type="InterPro" id="IPR002731">
    <property type="entry name" value="ATPase_BadF"/>
</dbReference>
<dbReference type="InterPro" id="IPR043129">
    <property type="entry name" value="ATPase_NBD"/>
</dbReference>
<dbReference type="OrthoDB" id="9772633at2"/>
<reference evidence="2" key="2">
    <citation type="journal article" date="2019" name="Genome Biol. Evol.">
        <title>Day and night: Metabolic profiles and evolutionary relationships of six axenic non-marine cyanobacteria.</title>
        <authorList>
            <person name="Will S.E."/>
            <person name="Henke P."/>
            <person name="Boedeker C."/>
            <person name="Huang S."/>
            <person name="Brinkmann H."/>
            <person name="Rohde M."/>
            <person name="Jarek M."/>
            <person name="Friedl T."/>
            <person name="Seufert S."/>
            <person name="Schumacher M."/>
            <person name="Overmann J."/>
            <person name="Neumann-Schaal M."/>
            <person name="Petersen J."/>
        </authorList>
    </citation>
    <scope>NUCLEOTIDE SEQUENCE [LARGE SCALE GENOMIC DNA]</scope>
    <source>
        <strain evidence="2">PCC 7102</strain>
    </source>
</reference>
<dbReference type="AlphaFoldDB" id="A0A433UZY4"/>
<keyword evidence="2" id="KW-0418">Kinase</keyword>
<dbReference type="Pfam" id="PF01869">
    <property type="entry name" value="BcrAD_BadFG"/>
    <property type="match status" value="1"/>
</dbReference>
<dbReference type="PANTHER" id="PTHR43190:SF3">
    <property type="entry name" value="N-ACETYL-D-GLUCOSAMINE KINASE"/>
    <property type="match status" value="1"/>
</dbReference>
<dbReference type="CDD" id="cd24007">
    <property type="entry name" value="ASKHA_NBD_eukNAGK-like"/>
    <property type="match status" value="1"/>
</dbReference>
<reference evidence="2" key="1">
    <citation type="submission" date="2018-12" db="EMBL/GenBank/DDBJ databases">
        <authorList>
            <person name="Will S."/>
            <person name="Neumann-Schaal M."/>
            <person name="Henke P."/>
        </authorList>
    </citation>
    <scope>NUCLEOTIDE SEQUENCE</scope>
    <source>
        <strain evidence="2">PCC 7102</strain>
    </source>
</reference>
<accession>A0A433UZY4</accession>
<feature type="domain" description="ATPase BadF/BadG/BcrA/BcrD type" evidence="1">
    <location>
        <begin position="5"/>
        <end position="307"/>
    </location>
</feature>